<feature type="region of interest" description="Disordered" evidence="1">
    <location>
        <begin position="50"/>
        <end position="69"/>
    </location>
</feature>
<feature type="compositionally biased region" description="Polar residues" evidence="1">
    <location>
        <begin position="199"/>
        <end position="209"/>
    </location>
</feature>
<accession>A0ABD2I1D0</accession>
<keyword evidence="4" id="KW-1185">Reference proteome</keyword>
<organism evidence="3 4">
    <name type="scientific">Heterodera trifolii</name>
    <dbReference type="NCBI Taxonomy" id="157864"/>
    <lineage>
        <taxon>Eukaryota</taxon>
        <taxon>Metazoa</taxon>
        <taxon>Ecdysozoa</taxon>
        <taxon>Nematoda</taxon>
        <taxon>Chromadorea</taxon>
        <taxon>Rhabditida</taxon>
        <taxon>Tylenchina</taxon>
        <taxon>Tylenchomorpha</taxon>
        <taxon>Tylenchoidea</taxon>
        <taxon>Heteroderidae</taxon>
        <taxon>Heteroderinae</taxon>
        <taxon>Heterodera</taxon>
    </lineage>
</organism>
<evidence type="ECO:0000313" key="4">
    <source>
        <dbReference type="Proteomes" id="UP001620626"/>
    </source>
</evidence>
<evidence type="ECO:0000256" key="2">
    <source>
        <dbReference type="SAM" id="SignalP"/>
    </source>
</evidence>
<dbReference type="Proteomes" id="UP001620626">
    <property type="component" value="Unassembled WGS sequence"/>
</dbReference>
<comment type="caution">
    <text evidence="3">The sequence shown here is derived from an EMBL/GenBank/DDBJ whole genome shotgun (WGS) entry which is preliminary data.</text>
</comment>
<keyword evidence="2" id="KW-0732">Signal</keyword>
<feature type="region of interest" description="Disordered" evidence="1">
    <location>
        <begin position="199"/>
        <end position="224"/>
    </location>
</feature>
<reference evidence="3 4" key="1">
    <citation type="submission" date="2024-10" db="EMBL/GenBank/DDBJ databases">
        <authorList>
            <person name="Kim D."/>
        </authorList>
    </citation>
    <scope>NUCLEOTIDE SEQUENCE [LARGE SCALE GENOMIC DNA]</scope>
    <source>
        <strain evidence="3">BH-2024</strain>
    </source>
</reference>
<feature type="signal peptide" evidence="2">
    <location>
        <begin position="1"/>
        <end position="25"/>
    </location>
</feature>
<evidence type="ECO:0000256" key="1">
    <source>
        <dbReference type="SAM" id="MobiDB-lite"/>
    </source>
</evidence>
<dbReference type="AlphaFoldDB" id="A0ABD2I1D0"/>
<proteinExistence type="predicted"/>
<name>A0ABD2I1D0_9BILA</name>
<gene>
    <name evidence="3" type="ORF">niasHT_031964</name>
</gene>
<protein>
    <submittedName>
        <fullName evidence="3">Uncharacterized protein</fullName>
    </submittedName>
</protein>
<dbReference type="EMBL" id="JBICBT010001358">
    <property type="protein sequence ID" value="KAL3071600.1"/>
    <property type="molecule type" value="Genomic_DNA"/>
</dbReference>
<feature type="chain" id="PRO_5044816454" evidence="2">
    <location>
        <begin position="26"/>
        <end position="414"/>
    </location>
</feature>
<evidence type="ECO:0000313" key="3">
    <source>
        <dbReference type="EMBL" id="KAL3071600.1"/>
    </source>
</evidence>
<sequence length="414" mass="45827">MPSAAVLAFGLLLALFGALILPTECKVSLSTTDELLEAGTMLLDEVKKQTDNERVENEADDELDSQKAKGKALEEKSDKFIIAVENLCNSEIEVGKPVAEKIKPKEDANLLAVKNFCQNWKNRKSIRKEQKEAENGSVAPAMNNLKVSPKIHKGILRTLPKMKILNPKNEKEFVKLAKVGIDLLPKVTEILKELKTIADSPSDQTSASPADQPKGISKRREKKHNDSSWNFLKKSVHDRERCSLYVVLALTSSILFTDMTVRLSQQHTFSIGNSSRTDEHRTGAPMHGFGLFLSLFAAINLSRGQIGLNGESKNGPFLMANEFLEIGTMLIDELQNQTGNKQAENESDDELKQQKANGKALEAKIMPYLISPPLLLLISRKASQREDAGKGTITWHFIMKELSRTNVPGSPLSV</sequence>